<evidence type="ECO:0000313" key="4">
    <source>
        <dbReference type="Proteomes" id="UP001165444"/>
    </source>
</evidence>
<reference evidence="3 4" key="1">
    <citation type="submission" date="2022-03" db="EMBL/GenBank/DDBJ databases">
        <title>Parabacteroides sp. nov. isolated from swine feces.</title>
        <authorList>
            <person name="Bak J.E."/>
        </authorList>
    </citation>
    <scope>NUCLEOTIDE SEQUENCE [LARGE SCALE GENOMIC DNA]</scope>
    <source>
        <strain evidence="3 4">AGMB00274</strain>
    </source>
</reference>
<dbReference type="GO" id="GO:0003677">
    <property type="term" value="F:DNA binding"/>
    <property type="evidence" value="ECO:0007669"/>
    <property type="project" value="UniProtKB-KW"/>
</dbReference>
<dbReference type="InterPro" id="IPR005902">
    <property type="entry name" value="HU_DNA-bd_put"/>
</dbReference>
<evidence type="ECO:0000313" key="3">
    <source>
        <dbReference type="EMBL" id="MCJ2382068.1"/>
    </source>
</evidence>
<dbReference type="RefSeq" id="WP_022457080.1">
    <property type="nucleotide sequence ID" value="NZ_JAKZMM010000054.1"/>
</dbReference>
<dbReference type="InterPro" id="IPR010992">
    <property type="entry name" value="IHF-like_DNA-bd_dom_sf"/>
</dbReference>
<name>A0ABT0C590_9BACT</name>
<sequence>MSLTYHLVQRPDKSEGALEGSKLYYGQIKIRQQVDFDTLCERIADRSTASKGDVMVVIDGLIRVLTTELQAGNSVQMGEFGNFRLSVGSSGVANAEDFNTSLFKKGKIIFTPGSRLRTMSASPKFERIELKPAE</sequence>
<organism evidence="3 4">
    <name type="scientific">Parabacteroides faecalis</name>
    <dbReference type="NCBI Taxonomy" id="2924040"/>
    <lineage>
        <taxon>Bacteria</taxon>
        <taxon>Pseudomonadati</taxon>
        <taxon>Bacteroidota</taxon>
        <taxon>Bacteroidia</taxon>
        <taxon>Bacteroidales</taxon>
        <taxon>Tannerellaceae</taxon>
        <taxon>Parabacteroides</taxon>
    </lineage>
</organism>
<accession>A0ABT0C590</accession>
<evidence type="ECO:0000256" key="1">
    <source>
        <dbReference type="ARBA" id="ARBA00023125"/>
    </source>
</evidence>
<dbReference type="Pfam" id="PF18291">
    <property type="entry name" value="HU-HIG"/>
    <property type="match status" value="1"/>
</dbReference>
<evidence type="ECO:0000259" key="2">
    <source>
        <dbReference type="Pfam" id="PF18291"/>
    </source>
</evidence>
<gene>
    <name evidence="3" type="ORF">MUN53_15880</name>
</gene>
<keyword evidence="1 3" id="KW-0238">DNA-binding</keyword>
<protein>
    <submittedName>
        <fullName evidence="3">HU family DNA-binding protein</fullName>
    </submittedName>
</protein>
<proteinExistence type="predicted"/>
<dbReference type="SUPFAM" id="SSF47729">
    <property type="entry name" value="IHF-like DNA-binding proteins"/>
    <property type="match status" value="1"/>
</dbReference>
<dbReference type="Gene3D" id="4.10.520.10">
    <property type="entry name" value="IHF-like DNA-binding proteins"/>
    <property type="match status" value="1"/>
</dbReference>
<keyword evidence="4" id="KW-1185">Reference proteome</keyword>
<comment type="caution">
    <text evidence="3">The sequence shown here is derived from an EMBL/GenBank/DDBJ whole genome shotgun (WGS) entry which is preliminary data.</text>
</comment>
<dbReference type="NCBIfam" id="TIGR01201">
    <property type="entry name" value="HU_rel"/>
    <property type="match status" value="1"/>
</dbReference>
<dbReference type="Proteomes" id="UP001165444">
    <property type="component" value="Unassembled WGS sequence"/>
</dbReference>
<feature type="domain" description="HU" evidence="2">
    <location>
        <begin position="1"/>
        <end position="127"/>
    </location>
</feature>
<dbReference type="EMBL" id="JAKZMM010000054">
    <property type="protein sequence ID" value="MCJ2382068.1"/>
    <property type="molecule type" value="Genomic_DNA"/>
</dbReference>
<dbReference type="InterPro" id="IPR041607">
    <property type="entry name" value="HU-HIG"/>
</dbReference>